<dbReference type="Pfam" id="PF01790">
    <property type="entry name" value="LGT"/>
    <property type="match status" value="1"/>
</dbReference>
<keyword evidence="8" id="KW-0328">Glycosyltransferase</keyword>
<comment type="pathway">
    <text evidence="7">Protein modification; lipoprotein biosynthesis (diacylglyceryl transfer).</text>
</comment>
<keyword evidence="3 7" id="KW-0808">Transferase</keyword>
<evidence type="ECO:0000256" key="4">
    <source>
        <dbReference type="ARBA" id="ARBA00022692"/>
    </source>
</evidence>
<dbReference type="Proteomes" id="UP000622687">
    <property type="component" value="Unassembled WGS sequence"/>
</dbReference>
<keyword evidence="9" id="KW-1185">Reference proteome</keyword>
<feature type="transmembrane region" description="Helical" evidence="7">
    <location>
        <begin position="87"/>
        <end position="104"/>
    </location>
</feature>
<comment type="subcellular location">
    <subcellularLocation>
        <location evidence="7">Cell membrane</location>
        <topology evidence="7">Multi-pass membrane protein</topology>
    </subcellularLocation>
</comment>
<evidence type="ECO:0000256" key="7">
    <source>
        <dbReference type="HAMAP-Rule" id="MF_01147"/>
    </source>
</evidence>
<gene>
    <name evidence="7" type="primary">lgt</name>
    <name evidence="8" type="ORF">I6U51_08830</name>
</gene>
<reference evidence="8" key="1">
    <citation type="submission" date="2020-12" db="EMBL/GenBank/DDBJ databases">
        <title>Clostridium thailandense sp. nov., a novel acetogenic bacterium isolated from peat land soil in Thailand.</title>
        <authorList>
            <person name="Chaikitkaew S."/>
            <person name="Birkeland N.K."/>
        </authorList>
    </citation>
    <scope>NUCLEOTIDE SEQUENCE</scope>
    <source>
        <strain evidence="8">DSM 17425</strain>
    </source>
</reference>
<dbReference type="HAMAP" id="MF_01147">
    <property type="entry name" value="Lgt"/>
    <property type="match status" value="1"/>
</dbReference>
<dbReference type="PROSITE" id="PS01311">
    <property type="entry name" value="LGT"/>
    <property type="match status" value="1"/>
</dbReference>
<evidence type="ECO:0000256" key="6">
    <source>
        <dbReference type="ARBA" id="ARBA00023136"/>
    </source>
</evidence>
<feature type="transmembrane region" description="Helical" evidence="7">
    <location>
        <begin position="45"/>
        <end position="67"/>
    </location>
</feature>
<proteinExistence type="inferred from homology"/>
<feature type="transmembrane region" description="Helical" evidence="7">
    <location>
        <begin position="170"/>
        <end position="189"/>
    </location>
</feature>
<accession>A0A934M4Q3</accession>
<dbReference type="AlphaFoldDB" id="A0A934M4Q3"/>
<keyword evidence="4 7" id="KW-0812">Transmembrane</keyword>
<evidence type="ECO:0000256" key="5">
    <source>
        <dbReference type="ARBA" id="ARBA00022989"/>
    </source>
</evidence>
<comment type="function">
    <text evidence="7">Catalyzes the transfer of the diacylglyceryl group from phosphatidylglycerol to the sulfhydryl group of the N-terminal cysteine of a prolipoprotein, the first step in the formation of mature lipoproteins.</text>
</comment>
<sequence length="256" mass="29388">MNPIAFSINGFEIRWYGIIIALGITAALLLASFNCKMREYDYEKLIDTFLVAFPFAIIGARAYYVIFQFNEYRDNLIDIFNIRQGGLAIHGGIIFALGSAYIYTKRKNLDFFEMADIAAPSIILGQAIGRWGNFFNGEAHGGPVTYEFIKKFPEFIQKGMYIDGVYYHPTFLYESIWNFCVCLILIYLLRKKLKTGTVIFSYIGLYSLGRFFIEGMRTDSLMFGPIRVAQLVSLSGIILCIGFYIFAYRRSDNRKQ</sequence>
<feature type="transmembrane region" description="Helical" evidence="7">
    <location>
        <begin position="196"/>
        <end position="213"/>
    </location>
</feature>
<protein>
    <recommendedName>
        <fullName evidence="7">Phosphatidylglycerol--prolipoprotein diacylglyceryl transferase</fullName>
        <ecNumber evidence="7">2.5.1.145</ecNumber>
    </recommendedName>
</protein>
<dbReference type="PANTHER" id="PTHR30589:SF0">
    <property type="entry name" value="PHOSPHATIDYLGLYCEROL--PROLIPOPROTEIN DIACYLGLYCERYL TRANSFERASE"/>
    <property type="match status" value="1"/>
</dbReference>
<evidence type="ECO:0000256" key="2">
    <source>
        <dbReference type="ARBA" id="ARBA00022475"/>
    </source>
</evidence>
<dbReference type="GO" id="GO:0042158">
    <property type="term" value="P:lipoprotein biosynthetic process"/>
    <property type="evidence" value="ECO:0007669"/>
    <property type="project" value="UniProtKB-UniRule"/>
</dbReference>
<dbReference type="GO" id="GO:0005886">
    <property type="term" value="C:plasma membrane"/>
    <property type="evidence" value="ECO:0007669"/>
    <property type="project" value="UniProtKB-SubCell"/>
</dbReference>
<keyword evidence="2 7" id="KW-1003">Cell membrane</keyword>
<dbReference type="NCBIfam" id="TIGR00544">
    <property type="entry name" value="lgt"/>
    <property type="match status" value="1"/>
</dbReference>
<name>A0A934M4Q3_9CLOT</name>
<keyword evidence="5 7" id="KW-1133">Transmembrane helix</keyword>
<dbReference type="PANTHER" id="PTHR30589">
    <property type="entry name" value="PROLIPOPROTEIN DIACYLGLYCERYL TRANSFERASE"/>
    <property type="match status" value="1"/>
</dbReference>
<dbReference type="InterPro" id="IPR001640">
    <property type="entry name" value="Lgt"/>
</dbReference>
<comment type="catalytic activity">
    <reaction evidence="7">
        <text>L-cysteinyl-[prolipoprotein] + a 1,2-diacyl-sn-glycero-3-phospho-(1'-sn-glycerol) = an S-1,2-diacyl-sn-glyceryl-L-cysteinyl-[prolipoprotein] + sn-glycerol 1-phosphate + H(+)</text>
        <dbReference type="Rhea" id="RHEA:56712"/>
        <dbReference type="Rhea" id="RHEA-COMP:14679"/>
        <dbReference type="Rhea" id="RHEA-COMP:14680"/>
        <dbReference type="ChEBI" id="CHEBI:15378"/>
        <dbReference type="ChEBI" id="CHEBI:29950"/>
        <dbReference type="ChEBI" id="CHEBI:57685"/>
        <dbReference type="ChEBI" id="CHEBI:64716"/>
        <dbReference type="ChEBI" id="CHEBI:140658"/>
        <dbReference type="EC" id="2.5.1.145"/>
    </reaction>
</comment>
<dbReference type="RefSeq" id="WP_211142310.1">
    <property type="nucleotide sequence ID" value="NZ_JAEEGB010000008.1"/>
</dbReference>
<evidence type="ECO:0000256" key="3">
    <source>
        <dbReference type="ARBA" id="ARBA00022679"/>
    </source>
</evidence>
<evidence type="ECO:0000313" key="8">
    <source>
        <dbReference type="EMBL" id="MBI6872818.1"/>
    </source>
</evidence>
<organism evidence="8 9">
    <name type="scientific">Clostridium aciditolerans</name>
    <dbReference type="NCBI Taxonomy" id="339861"/>
    <lineage>
        <taxon>Bacteria</taxon>
        <taxon>Bacillati</taxon>
        <taxon>Bacillota</taxon>
        <taxon>Clostridia</taxon>
        <taxon>Eubacteriales</taxon>
        <taxon>Clostridiaceae</taxon>
        <taxon>Clostridium</taxon>
    </lineage>
</organism>
<comment type="caution">
    <text evidence="8">The sequence shown here is derived from an EMBL/GenBank/DDBJ whole genome shotgun (WGS) entry which is preliminary data.</text>
</comment>
<evidence type="ECO:0000313" key="9">
    <source>
        <dbReference type="Proteomes" id="UP000622687"/>
    </source>
</evidence>
<comment type="similarity">
    <text evidence="1 7">Belongs to the Lgt family.</text>
</comment>
<feature type="transmembrane region" description="Helical" evidence="7">
    <location>
        <begin position="13"/>
        <end position="33"/>
    </location>
</feature>
<feature type="binding site" evidence="7">
    <location>
        <position position="130"/>
    </location>
    <ligand>
        <name>a 1,2-diacyl-sn-glycero-3-phospho-(1'-sn-glycerol)</name>
        <dbReference type="ChEBI" id="CHEBI:64716"/>
    </ligand>
</feature>
<dbReference type="GO" id="GO:0008961">
    <property type="term" value="F:phosphatidylglycerol-prolipoprotein diacylglyceryl transferase activity"/>
    <property type="evidence" value="ECO:0007669"/>
    <property type="project" value="UniProtKB-UniRule"/>
</dbReference>
<evidence type="ECO:0000256" key="1">
    <source>
        <dbReference type="ARBA" id="ARBA00007150"/>
    </source>
</evidence>
<feature type="transmembrane region" description="Helical" evidence="7">
    <location>
        <begin position="228"/>
        <end position="247"/>
    </location>
</feature>
<dbReference type="EC" id="2.5.1.145" evidence="7"/>
<dbReference type="EMBL" id="JAEEGB010000008">
    <property type="protein sequence ID" value="MBI6872818.1"/>
    <property type="molecule type" value="Genomic_DNA"/>
</dbReference>
<keyword evidence="6 7" id="KW-0472">Membrane</keyword>